<accession>A0A917MRN2</accession>
<proteinExistence type="inferred from homology"/>
<dbReference type="SUPFAM" id="SSF55469">
    <property type="entry name" value="FMN-dependent nitroreductase-like"/>
    <property type="match status" value="1"/>
</dbReference>
<dbReference type="Gene3D" id="3.40.109.10">
    <property type="entry name" value="NADH Oxidase"/>
    <property type="match status" value="1"/>
</dbReference>
<evidence type="ECO:0000313" key="5">
    <source>
        <dbReference type="Proteomes" id="UP000627292"/>
    </source>
</evidence>
<gene>
    <name evidence="4" type="ORF">GCM10011379_00160</name>
</gene>
<dbReference type="Proteomes" id="UP000627292">
    <property type="component" value="Unassembled WGS sequence"/>
</dbReference>
<keyword evidence="5" id="KW-1185">Reference proteome</keyword>
<organism evidence="4 5">
    <name type="scientific">Filimonas zeae</name>
    <dbReference type="NCBI Taxonomy" id="1737353"/>
    <lineage>
        <taxon>Bacteria</taxon>
        <taxon>Pseudomonadati</taxon>
        <taxon>Bacteroidota</taxon>
        <taxon>Chitinophagia</taxon>
        <taxon>Chitinophagales</taxon>
        <taxon>Chitinophagaceae</taxon>
        <taxon>Filimonas</taxon>
    </lineage>
</organism>
<sequence length="326" mass="37029">MLIRKILQKVGEKNDVIWNLLTLDQLKFKFNALKKGVEENKKSKSNLFSVRRNIHRLEKALSYPVAKATFAEDYILETVNKFKHGIETSIFDAETVSWGTSVLSLYFKNVTSTPAVEQARKVFLGTVAMEETPANVPYLSSTRPIHNIQYDELLKLSVRRRSVRYFEDRKVDVATVQKAYEIAKYSPSACNRQSFQFLYFDDAETVKKLSKVPGGVAGYTLPSVIVVVGRYDGYNDIRDINAPVIDASLTSMSFLYAAETLGLGTVCINWPNLIDREESIRKIIDLKPYEFVIMLIGIGYPLDNGKVPYSAKRPSENVFLINDRIK</sequence>
<dbReference type="Pfam" id="PF00881">
    <property type="entry name" value="Nitroreductase"/>
    <property type="match status" value="2"/>
</dbReference>
<dbReference type="InterPro" id="IPR000415">
    <property type="entry name" value="Nitroreductase-like"/>
</dbReference>
<dbReference type="GO" id="GO:0016491">
    <property type="term" value="F:oxidoreductase activity"/>
    <property type="evidence" value="ECO:0007669"/>
    <property type="project" value="UniProtKB-KW"/>
</dbReference>
<comment type="caution">
    <text evidence="4">The sequence shown here is derived from an EMBL/GenBank/DDBJ whole genome shotgun (WGS) entry which is preliminary data.</text>
</comment>
<feature type="domain" description="Nitroreductase" evidence="3">
    <location>
        <begin position="159"/>
        <end position="211"/>
    </location>
</feature>
<dbReference type="RefSeq" id="WP_188949454.1">
    <property type="nucleotide sequence ID" value="NZ_BMIB01000001.1"/>
</dbReference>
<dbReference type="AlphaFoldDB" id="A0A917MRN2"/>
<evidence type="ECO:0000259" key="3">
    <source>
        <dbReference type="Pfam" id="PF00881"/>
    </source>
</evidence>
<evidence type="ECO:0000256" key="2">
    <source>
        <dbReference type="ARBA" id="ARBA00023002"/>
    </source>
</evidence>
<evidence type="ECO:0000256" key="1">
    <source>
        <dbReference type="ARBA" id="ARBA00007118"/>
    </source>
</evidence>
<dbReference type="InterPro" id="IPR029479">
    <property type="entry name" value="Nitroreductase"/>
</dbReference>
<name>A0A917MRN2_9BACT</name>
<reference evidence="4" key="2">
    <citation type="submission" date="2020-09" db="EMBL/GenBank/DDBJ databases">
        <authorList>
            <person name="Sun Q."/>
            <person name="Zhou Y."/>
        </authorList>
    </citation>
    <scope>NUCLEOTIDE SEQUENCE</scope>
    <source>
        <strain evidence="4">CGMCC 1.15290</strain>
    </source>
</reference>
<dbReference type="EMBL" id="BMIB01000001">
    <property type="protein sequence ID" value="GGH56502.1"/>
    <property type="molecule type" value="Genomic_DNA"/>
</dbReference>
<dbReference type="PANTHER" id="PTHR43673">
    <property type="entry name" value="NAD(P)H NITROREDUCTASE YDGI-RELATED"/>
    <property type="match status" value="1"/>
</dbReference>
<keyword evidence="2" id="KW-0560">Oxidoreductase</keyword>
<comment type="similarity">
    <text evidence="1">Belongs to the nitroreductase family.</text>
</comment>
<dbReference type="PANTHER" id="PTHR43673:SF10">
    <property type="entry name" value="NADH DEHYDROGENASE_NAD(P)H NITROREDUCTASE XCC3605-RELATED"/>
    <property type="match status" value="1"/>
</dbReference>
<reference evidence="4" key="1">
    <citation type="journal article" date="2014" name="Int. J. Syst. Evol. Microbiol.">
        <title>Complete genome sequence of Corynebacterium casei LMG S-19264T (=DSM 44701T), isolated from a smear-ripened cheese.</title>
        <authorList>
            <consortium name="US DOE Joint Genome Institute (JGI-PGF)"/>
            <person name="Walter F."/>
            <person name="Albersmeier A."/>
            <person name="Kalinowski J."/>
            <person name="Ruckert C."/>
        </authorList>
    </citation>
    <scope>NUCLEOTIDE SEQUENCE</scope>
    <source>
        <strain evidence="4">CGMCC 1.15290</strain>
    </source>
</reference>
<protein>
    <recommendedName>
        <fullName evidence="3">Nitroreductase domain-containing protein</fullName>
    </recommendedName>
</protein>
<evidence type="ECO:0000313" key="4">
    <source>
        <dbReference type="EMBL" id="GGH56502.1"/>
    </source>
</evidence>
<dbReference type="CDD" id="cd02062">
    <property type="entry name" value="Nitro_FMN_reductase"/>
    <property type="match status" value="1"/>
</dbReference>
<feature type="domain" description="Nitroreductase" evidence="3">
    <location>
        <begin position="220"/>
        <end position="300"/>
    </location>
</feature>